<proteinExistence type="inferred from homology"/>
<feature type="domain" description="DNA polymerase III delta N-terminal" evidence="10">
    <location>
        <begin position="30"/>
        <end position="143"/>
    </location>
</feature>
<dbReference type="GO" id="GO:0003677">
    <property type="term" value="F:DNA binding"/>
    <property type="evidence" value="ECO:0007669"/>
    <property type="project" value="InterPro"/>
</dbReference>
<evidence type="ECO:0000259" key="11">
    <source>
        <dbReference type="Pfam" id="PF21694"/>
    </source>
</evidence>
<dbReference type="NCBIfam" id="TIGR01128">
    <property type="entry name" value="holA"/>
    <property type="match status" value="1"/>
</dbReference>
<dbReference type="InterPro" id="IPR048466">
    <property type="entry name" value="DNA_pol3_delta-like_C"/>
</dbReference>
<dbReference type="Gene3D" id="1.10.8.60">
    <property type="match status" value="1"/>
</dbReference>
<reference evidence="12" key="1">
    <citation type="submission" date="2020-07" db="EMBL/GenBank/DDBJ databases">
        <title>Huge and variable diversity of episymbiotic CPR bacteria and DPANN archaea in groundwater ecosystems.</title>
        <authorList>
            <person name="He C.Y."/>
            <person name="Keren R."/>
            <person name="Whittaker M."/>
            <person name="Farag I.F."/>
            <person name="Doudna J."/>
            <person name="Cate J.H.D."/>
            <person name="Banfield J.F."/>
        </authorList>
    </citation>
    <scope>NUCLEOTIDE SEQUENCE</scope>
    <source>
        <strain evidence="12">NC_groundwater_763_Ag_S-0.2um_68_21</strain>
    </source>
</reference>
<dbReference type="EMBL" id="JACPUR010000038">
    <property type="protein sequence ID" value="MBI3129113.1"/>
    <property type="molecule type" value="Genomic_DNA"/>
</dbReference>
<evidence type="ECO:0000256" key="9">
    <source>
        <dbReference type="SAM" id="MobiDB-lite"/>
    </source>
</evidence>
<evidence type="ECO:0000256" key="2">
    <source>
        <dbReference type="ARBA" id="ARBA00017703"/>
    </source>
</evidence>
<keyword evidence="4 12" id="KW-0548">Nucleotidyltransferase</keyword>
<dbReference type="InterPro" id="IPR005790">
    <property type="entry name" value="DNA_polIII_delta"/>
</dbReference>
<evidence type="ECO:0000256" key="1">
    <source>
        <dbReference type="ARBA" id="ARBA00012417"/>
    </source>
</evidence>
<evidence type="ECO:0000256" key="8">
    <source>
        <dbReference type="ARBA" id="ARBA00049244"/>
    </source>
</evidence>
<dbReference type="Gene3D" id="3.40.50.300">
    <property type="entry name" value="P-loop containing nucleotide triphosphate hydrolases"/>
    <property type="match status" value="1"/>
</dbReference>
<evidence type="ECO:0000313" key="12">
    <source>
        <dbReference type="EMBL" id="MBI3129113.1"/>
    </source>
</evidence>
<dbReference type="SUPFAM" id="SSF48019">
    <property type="entry name" value="post-AAA+ oligomerization domain-like"/>
    <property type="match status" value="1"/>
</dbReference>
<dbReference type="InterPro" id="IPR010372">
    <property type="entry name" value="DNA_pol3_delta_N"/>
</dbReference>
<dbReference type="Gene3D" id="1.20.272.10">
    <property type="match status" value="1"/>
</dbReference>
<dbReference type="InterPro" id="IPR008921">
    <property type="entry name" value="DNA_pol3_clamp-load_cplx_C"/>
</dbReference>
<name>A0A932I1S1_UNCTE</name>
<dbReference type="GO" id="GO:0006261">
    <property type="term" value="P:DNA-templated DNA replication"/>
    <property type="evidence" value="ECO:0007669"/>
    <property type="project" value="TreeGrafter"/>
</dbReference>
<evidence type="ECO:0000256" key="5">
    <source>
        <dbReference type="ARBA" id="ARBA00022705"/>
    </source>
</evidence>
<dbReference type="Proteomes" id="UP000782312">
    <property type="component" value="Unassembled WGS sequence"/>
</dbReference>
<evidence type="ECO:0000256" key="6">
    <source>
        <dbReference type="ARBA" id="ARBA00022932"/>
    </source>
</evidence>
<keyword evidence="6" id="KW-0239">DNA-directed DNA polymerase</keyword>
<feature type="domain" description="DNA polymerase III delta subunit-like C-terminal" evidence="11">
    <location>
        <begin position="220"/>
        <end position="338"/>
    </location>
</feature>
<dbReference type="SUPFAM" id="SSF52540">
    <property type="entry name" value="P-loop containing nucleoside triphosphate hydrolases"/>
    <property type="match status" value="1"/>
</dbReference>
<dbReference type="EC" id="2.7.7.7" evidence="1"/>
<keyword evidence="3 12" id="KW-0808">Transferase</keyword>
<evidence type="ECO:0000256" key="4">
    <source>
        <dbReference type="ARBA" id="ARBA00022695"/>
    </source>
</evidence>
<keyword evidence="5" id="KW-0235">DNA replication</keyword>
<dbReference type="GO" id="GO:0009360">
    <property type="term" value="C:DNA polymerase III complex"/>
    <property type="evidence" value="ECO:0007669"/>
    <property type="project" value="InterPro"/>
</dbReference>
<protein>
    <recommendedName>
        <fullName evidence="2">DNA polymerase III subunit delta</fullName>
        <ecNumber evidence="1">2.7.7.7</ecNumber>
    </recommendedName>
</protein>
<comment type="similarity">
    <text evidence="7">Belongs to the DNA polymerase HolA subunit family.</text>
</comment>
<dbReference type="PANTHER" id="PTHR34388">
    <property type="entry name" value="DNA POLYMERASE III SUBUNIT DELTA"/>
    <property type="match status" value="1"/>
</dbReference>
<dbReference type="Pfam" id="PF21694">
    <property type="entry name" value="DNA_pol3_delta_C"/>
    <property type="match status" value="1"/>
</dbReference>
<dbReference type="AlphaFoldDB" id="A0A932I1S1"/>
<gene>
    <name evidence="12" type="primary">holA</name>
    <name evidence="12" type="ORF">HYZ11_16020</name>
</gene>
<evidence type="ECO:0000256" key="7">
    <source>
        <dbReference type="ARBA" id="ARBA00034754"/>
    </source>
</evidence>
<evidence type="ECO:0000256" key="3">
    <source>
        <dbReference type="ARBA" id="ARBA00022679"/>
    </source>
</evidence>
<dbReference type="InterPro" id="IPR027417">
    <property type="entry name" value="P-loop_NTPase"/>
</dbReference>
<feature type="region of interest" description="Disordered" evidence="9">
    <location>
        <begin position="341"/>
        <end position="360"/>
    </location>
</feature>
<sequence>MAARRSPGSSGAGLRLLLADLKKGKLSPLYLLHGPEALLRDQAVQAIRRAVLPKEAADFNYDRFHWPEAKAADVAAAAQTLPFMAERRLVEVRGFEQVKEEDAGVLLPLVERPPETAVLLFITDKADMRFTFFRKLAQAGVEVRLEAPSESELPEWARAQAAELGITLRLEAANLLVEMVERSLGRLRAELEKLATYVGPGGEAGEEEVREVVGRSRVDAMFKLGDTLAAGDTAGALVMLRRLCETESQYALVGMLRSQLRRWLSAKALSLKGRPAREVASVLKIPPFAAERLAQEVRGASGRFLRELYGKLVEVDRRIKRTGDDRRRREALEMLILEMGQDPGGFGRRKRTGAGGARPS</sequence>
<organism evidence="12 13">
    <name type="scientific">Tectimicrobiota bacterium</name>
    <dbReference type="NCBI Taxonomy" id="2528274"/>
    <lineage>
        <taxon>Bacteria</taxon>
        <taxon>Pseudomonadati</taxon>
        <taxon>Nitrospinota/Tectimicrobiota group</taxon>
        <taxon>Candidatus Tectimicrobiota</taxon>
    </lineage>
</organism>
<accession>A0A932I1S1</accession>
<dbReference type="Pfam" id="PF06144">
    <property type="entry name" value="DNA_pol3_delta"/>
    <property type="match status" value="1"/>
</dbReference>
<comment type="caution">
    <text evidence="12">The sequence shown here is derived from an EMBL/GenBank/DDBJ whole genome shotgun (WGS) entry which is preliminary data.</text>
</comment>
<comment type="catalytic activity">
    <reaction evidence="8">
        <text>DNA(n) + a 2'-deoxyribonucleoside 5'-triphosphate = DNA(n+1) + diphosphate</text>
        <dbReference type="Rhea" id="RHEA:22508"/>
        <dbReference type="Rhea" id="RHEA-COMP:17339"/>
        <dbReference type="Rhea" id="RHEA-COMP:17340"/>
        <dbReference type="ChEBI" id="CHEBI:33019"/>
        <dbReference type="ChEBI" id="CHEBI:61560"/>
        <dbReference type="ChEBI" id="CHEBI:173112"/>
        <dbReference type="EC" id="2.7.7.7"/>
    </reaction>
</comment>
<evidence type="ECO:0000313" key="13">
    <source>
        <dbReference type="Proteomes" id="UP000782312"/>
    </source>
</evidence>
<evidence type="ECO:0000259" key="10">
    <source>
        <dbReference type="Pfam" id="PF06144"/>
    </source>
</evidence>
<dbReference type="GO" id="GO:0003887">
    <property type="term" value="F:DNA-directed DNA polymerase activity"/>
    <property type="evidence" value="ECO:0007669"/>
    <property type="project" value="UniProtKB-KW"/>
</dbReference>
<dbReference type="PANTHER" id="PTHR34388:SF1">
    <property type="entry name" value="DNA POLYMERASE III SUBUNIT DELTA"/>
    <property type="match status" value="1"/>
</dbReference>